<dbReference type="PANTHER" id="PTHR43130">
    <property type="entry name" value="ARAC-FAMILY TRANSCRIPTIONAL REGULATOR"/>
    <property type="match status" value="1"/>
</dbReference>
<dbReference type="InterPro" id="IPR018060">
    <property type="entry name" value="HTH_AraC"/>
</dbReference>
<dbReference type="InterPro" id="IPR052158">
    <property type="entry name" value="INH-QAR"/>
</dbReference>
<dbReference type="Pfam" id="PF12833">
    <property type="entry name" value="HTH_18"/>
    <property type="match status" value="1"/>
</dbReference>
<dbReference type="InterPro" id="IPR029062">
    <property type="entry name" value="Class_I_gatase-like"/>
</dbReference>
<organism evidence="4 5">
    <name type="scientific">Pseudodesulfovibrio profundus</name>
    <dbReference type="NCBI Taxonomy" id="57320"/>
    <lineage>
        <taxon>Bacteria</taxon>
        <taxon>Pseudomonadati</taxon>
        <taxon>Thermodesulfobacteriota</taxon>
        <taxon>Desulfovibrionia</taxon>
        <taxon>Desulfovibrionales</taxon>
        <taxon>Desulfovibrionaceae</taxon>
    </lineage>
</organism>
<protein>
    <submittedName>
        <fullName evidence="4">HTH-type transcriptional regulator CdhR</fullName>
    </submittedName>
</protein>
<gene>
    <name evidence="4" type="primary">cdhR</name>
    <name evidence="4" type="ORF">DPRO_2028</name>
</gene>
<dbReference type="Gene3D" id="1.10.10.60">
    <property type="entry name" value="Homeodomain-like"/>
    <property type="match status" value="2"/>
</dbReference>
<proteinExistence type="predicted"/>
<keyword evidence="5" id="KW-1185">Reference proteome</keyword>
<dbReference type="Proteomes" id="UP000219215">
    <property type="component" value="Chromosome DPRO"/>
</dbReference>
<evidence type="ECO:0000256" key="1">
    <source>
        <dbReference type="ARBA" id="ARBA00023015"/>
    </source>
</evidence>
<feature type="domain" description="HTH araC/xylS-type" evidence="3">
    <location>
        <begin position="236"/>
        <end position="334"/>
    </location>
</feature>
<dbReference type="RefSeq" id="WP_232005775.1">
    <property type="nucleotide sequence ID" value="NZ_LT907975.1"/>
</dbReference>
<dbReference type="KEGG" id="pprf:DPRO_2028"/>
<dbReference type="SUPFAM" id="SSF52317">
    <property type="entry name" value="Class I glutamine amidotransferase-like"/>
    <property type="match status" value="1"/>
</dbReference>
<dbReference type="GO" id="GO:0043565">
    <property type="term" value="F:sequence-specific DNA binding"/>
    <property type="evidence" value="ECO:0007669"/>
    <property type="project" value="InterPro"/>
</dbReference>
<sequence>MFFVIAARRYPSYLVIMKKRMEFYFYQGMVALDVTGPLDVFNAADELLSRNGKEQEGYELIFSASEIGLVPTLSGLNFYADALPGMQEVDTLLVPGGMVAETASTDPANVLAIRRAARRAKRIVSVCSGAFLLAAAGILDGRKATTHWLVTDRLAELYPDIHLEPDAIYVQDGSVATSAGVTAGIDLALAMVEDDYGPALAIEVARLLLLYRKRPGNQSQFSAMLDLQAKASKRFKPLIDWLETHLDQKLTVDQLAEKAHMSPRTFARIFRSETGMSPGRFIEQLRIDRARELLESGAEGLELVARESGFGREERLRRAFQRRLGISPAQYRAHFKTGE</sequence>
<dbReference type="InterPro" id="IPR002818">
    <property type="entry name" value="DJ-1/PfpI"/>
</dbReference>
<dbReference type="EMBL" id="LT907975">
    <property type="protein sequence ID" value="SOB58932.1"/>
    <property type="molecule type" value="Genomic_DNA"/>
</dbReference>
<dbReference type="GO" id="GO:0003700">
    <property type="term" value="F:DNA-binding transcription factor activity"/>
    <property type="evidence" value="ECO:0007669"/>
    <property type="project" value="InterPro"/>
</dbReference>
<dbReference type="AlphaFoldDB" id="A0A2C8F852"/>
<dbReference type="SUPFAM" id="SSF46689">
    <property type="entry name" value="Homeodomain-like"/>
    <property type="match status" value="2"/>
</dbReference>
<dbReference type="PROSITE" id="PS01124">
    <property type="entry name" value="HTH_ARAC_FAMILY_2"/>
    <property type="match status" value="1"/>
</dbReference>
<evidence type="ECO:0000256" key="2">
    <source>
        <dbReference type="ARBA" id="ARBA00023163"/>
    </source>
</evidence>
<reference evidence="5" key="1">
    <citation type="submission" date="2017-09" db="EMBL/GenBank/DDBJ databases">
        <authorList>
            <person name="Regsiter A."/>
            <person name="William W."/>
        </authorList>
    </citation>
    <scope>NUCLEOTIDE SEQUENCE [LARGE SCALE GENOMIC DNA]</scope>
    <source>
        <strain evidence="5">500-1</strain>
    </source>
</reference>
<dbReference type="Gene3D" id="3.40.50.880">
    <property type="match status" value="1"/>
</dbReference>
<evidence type="ECO:0000313" key="4">
    <source>
        <dbReference type="EMBL" id="SOB58932.1"/>
    </source>
</evidence>
<dbReference type="SMART" id="SM00342">
    <property type="entry name" value="HTH_ARAC"/>
    <property type="match status" value="1"/>
</dbReference>
<keyword evidence="2" id="KW-0804">Transcription</keyword>
<accession>A0A2C8F852</accession>
<evidence type="ECO:0000313" key="5">
    <source>
        <dbReference type="Proteomes" id="UP000219215"/>
    </source>
</evidence>
<dbReference type="PANTHER" id="PTHR43130:SF3">
    <property type="entry name" value="HTH-TYPE TRANSCRIPTIONAL REGULATOR RV1931C"/>
    <property type="match status" value="1"/>
</dbReference>
<dbReference type="InterPro" id="IPR009057">
    <property type="entry name" value="Homeodomain-like_sf"/>
</dbReference>
<dbReference type="Pfam" id="PF01965">
    <property type="entry name" value="DJ-1_PfpI"/>
    <property type="match status" value="1"/>
</dbReference>
<evidence type="ECO:0000259" key="3">
    <source>
        <dbReference type="PROSITE" id="PS01124"/>
    </source>
</evidence>
<dbReference type="CDD" id="cd03137">
    <property type="entry name" value="GATase1_AraC_1"/>
    <property type="match status" value="1"/>
</dbReference>
<name>A0A2C8F852_9BACT</name>
<keyword evidence="1" id="KW-0805">Transcription regulation</keyword>